<evidence type="ECO:0000256" key="3">
    <source>
        <dbReference type="ARBA" id="ARBA00022112"/>
    </source>
</evidence>
<evidence type="ECO:0000256" key="2">
    <source>
        <dbReference type="ARBA" id="ARBA00011643"/>
    </source>
</evidence>
<dbReference type="PANTHER" id="PTHR13799:SF14">
    <property type="entry name" value="GTP CYCLOHYDROLASE 1 TYPE 2 HOMOLOG"/>
    <property type="match status" value="1"/>
</dbReference>
<dbReference type="NCBIfam" id="TIGR00486">
    <property type="entry name" value="YbgI_SA1388"/>
    <property type="match status" value="1"/>
</dbReference>
<feature type="binding site" evidence="5">
    <location>
        <position position="92"/>
    </location>
    <ligand>
        <name>a divalent metal cation</name>
        <dbReference type="ChEBI" id="CHEBI:60240"/>
        <label>1</label>
    </ligand>
</feature>
<protein>
    <recommendedName>
        <fullName evidence="3">GTP cyclohydrolase 1 type 2 homolog</fullName>
    </recommendedName>
</protein>
<dbReference type="InterPro" id="IPR036069">
    <property type="entry name" value="DUF34/NIF3_sf"/>
</dbReference>
<gene>
    <name evidence="6" type="ORF">SAMN05216266_11536</name>
</gene>
<name>A0A1I1BS79_9PSEU</name>
<accession>A0A1I1BS79</accession>
<dbReference type="Pfam" id="PF01784">
    <property type="entry name" value="DUF34_NIF3"/>
    <property type="match status" value="1"/>
</dbReference>
<proteinExistence type="inferred from homology"/>
<dbReference type="PANTHER" id="PTHR13799">
    <property type="entry name" value="NGG1 INTERACTING FACTOR 3"/>
    <property type="match status" value="1"/>
</dbReference>
<evidence type="ECO:0000256" key="5">
    <source>
        <dbReference type="PIRSR" id="PIRSR602678-1"/>
    </source>
</evidence>
<dbReference type="GO" id="GO:0046872">
    <property type="term" value="F:metal ion binding"/>
    <property type="evidence" value="ECO:0007669"/>
    <property type="project" value="UniProtKB-KW"/>
</dbReference>
<dbReference type="InterPro" id="IPR002678">
    <property type="entry name" value="DUF34/NIF3"/>
</dbReference>
<dbReference type="Gene3D" id="3.40.1390.30">
    <property type="entry name" value="NIF3 (NGG1p interacting factor 3)-like"/>
    <property type="match status" value="1"/>
</dbReference>
<sequence>MALIGAGAVSRTAHEKIGGMSESAPGAATVSDVVTALETAYPPELAESWDAVGLVCGDPAEPVRRVLVCVDVVRETVEEAIELGAQLIVAHHPLLLRGVHGVAADSTKGSLVHRMIRAGVALYCAHTNADSASPGVSDALAEAIGLRVLAPLSPHTSTEHGATGIGRIGELPEPEPFGAFVERVAQALPTTEPGVLGAGDPDRPIRTVAVSGGAGDSYLGAATAAGVDAYVTADLRHHPAGEHLESVGRVPALVGLTHWASEWPWCGQASTVIGAATAGTVEVHISTRSTDPWNVRAG</sequence>
<dbReference type="EMBL" id="FOKG01000015">
    <property type="protein sequence ID" value="SFB51173.1"/>
    <property type="molecule type" value="Genomic_DNA"/>
</dbReference>
<evidence type="ECO:0000313" key="6">
    <source>
        <dbReference type="EMBL" id="SFB51173.1"/>
    </source>
</evidence>
<dbReference type="FunFam" id="3.40.1390.30:FF:000001">
    <property type="entry name" value="GTP cyclohydrolase 1 type 2"/>
    <property type="match status" value="1"/>
</dbReference>
<feature type="binding site" evidence="5">
    <location>
        <position position="258"/>
    </location>
    <ligand>
        <name>a divalent metal cation</name>
        <dbReference type="ChEBI" id="CHEBI:60240"/>
        <label>1</label>
    </ligand>
</feature>
<feature type="binding site" evidence="5">
    <location>
        <position position="91"/>
    </location>
    <ligand>
        <name>a divalent metal cation</name>
        <dbReference type="ChEBI" id="CHEBI:60240"/>
        <label>1</label>
    </ligand>
</feature>
<keyword evidence="7" id="KW-1185">Reference proteome</keyword>
<evidence type="ECO:0000256" key="1">
    <source>
        <dbReference type="ARBA" id="ARBA00006964"/>
    </source>
</evidence>
<reference evidence="7" key="1">
    <citation type="submission" date="2016-10" db="EMBL/GenBank/DDBJ databases">
        <authorList>
            <person name="Varghese N."/>
            <person name="Submissions S."/>
        </authorList>
    </citation>
    <scope>NUCLEOTIDE SEQUENCE [LARGE SCALE GENOMIC DNA]</scope>
    <source>
        <strain evidence="7">CGMCC 4.3568</strain>
    </source>
</reference>
<feature type="binding site" evidence="5">
    <location>
        <position position="130"/>
    </location>
    <ligand>
        <name>a divalent metal cation</name>
        <dbReference type="ChEBI" id="CHEBI:60240"/>
        <label>1</label>
    </ligand>
</feature>
<keyword evidence="4 5" id="KW-0479">Metal-binding</keyword>
<dbReference type="AlphaFoldDB" id="A0A1I1BS79"/>
<dbReference type="Proteomes" id="UP000243799">
    <property type="component" value="Unassembled WGS sequence"/>
</dbReference>
<organism evidence="6 7">
    <name type="scientific">Amycolatopsis marina</name>
    <dbReference type="NCBI Taxonomy" id="490629"/>
    <lineage>
        <taxon>Bacteria</taxon>
        <taxon>Bacillati</taxon>
        <taxon>Actinomycetota</taxon>
        <taxon>Actinomycetes</taxon>
        <taxon>Pseudonocardiales</taxon>
        <taxon>Pseudonocardiaceae</taxon>
        <taxon>Amycolatopsis</taxon>
    </lineage>
</organism>
<evidence type="ECO:0000256" key="4">
    <source>
        <dbReference type="ARBA" id="ARBA00022723"/>
    </source>
</evidence>
<comment type="subunit">
    <text evidence="2">Homohexamer.</text>
</comment>
<dbReference type="STRING" id="490629.SAMN05216266_11536"/>
<dbReference type="GO" id="GO:0005737">
    <property type="term" value="C:cytoplasm"/>
    <property type="evidence" value="ECO:0007669"/>
    <property type="project" value="TreeGrafter"/>
</dbReference>
<feature type="binding site" evidence="5">
    <location>
        <position position="262"/>
    </location>
    <ligand>
        <name>a divalent metal cation</name>
        <dbReference type="ChEBI" id="CHEBI:60240"/>
        <label>1</label>
    </ligand>
</feature>
<dbReference type="SUPFAM" id="SSF102705">
    <property type="entry name" value="NIF3 (NGG1p interacting factor 3)-like"/>
    <property type="match status" value="1"/>
</dbReference>
<comment type="similarity">
    <text evidence="1">Belongs to the GTP cyclohydrolase I type 2/NIF3 family.</text>
</comment>
<evidence type="ECO:0000313" key="7">
    <source>
        <dbReference type="Proteomes" id="UP000243799"/>
    </source>
</evidence>